<keyword evidence="2" id="KW-0503">Monooxygenase</keyword>
<dbReference type="AlphaFoldDB" id="A0A2R4K2I2"/>
<dbReference type="Gene3D" id="1.10.620.20">
    <property type="entry name" value="Ribonucleotide Reductase, subunit A"/>
    <property type="match status" value="1"/>
</dbReference>
<evidence type="ECO:0000256" key="2">
    <source>
        <dbReference type="ARBA" id="ARBA00023033"/>
    </source>
</evidence>
<evidence type="ECO:0000313" key="3">
    <source>
        <dbReference type="EMBL" id="AVV48095.1"/>
    </source>
</evidence>
<dbReference type="InterPro" id="IPR012348">
    <property type="entry name" value="RNR-like"/>
</dbReference>
<name>A0A2R4K2I2_9BURK</name>
<proteinExistence type="predicted"/>
<reference evidence="3" key="1">
    <citation type="journal article" date="2018" name="Appl. Environ. Microbiol.">
        <title>Catabolism of 2-hydroxypyridine by Burkholderia sp. MAK1: a five-gene cluster encoded 2-hydroxypyridine 5-monooxygenase HpdABCDE catalyses the first step of biodegradation.</title>
        <authorList>
            <person name="Petkevicius V."/>
            <person name="Vaitekunas J."/>
            <person name="Stankeviciute J."/>
            <person name="Gasparaviciute R."/>
            <person name="Meskys R."/>
        </authorList>
    </citation>
    <scope>NUCLEOTIDE SEQUENCE</scope>
    <source>
        <strain evidence="3">MAK1</strain>
    </source>
</reference>
<accession>A0A2R4K2I2</accession>
<evidence type="ECO:0000256" key="1">
    <source>
        <dbReference type="ARBA" id="ARBA00023002"/>
    </source>
</evidence>
<dbReference type="EMBL" id="MF957200">
    <property type="protein sequence ID" value="AVV48095.1"/>
    <property type="molecule type" value="Genomic_DNA"/>
</dbReference>
<dbReference type="SUPFAM" id="SSF47240">
    <property type="entry name" value="Ferritin-like"/>
    <property type="match status" value="1"/>
</dbReference>
<keyword evidence="1" id="KW-0560">Oxidoreductase</keyword>
<dbReference type="Pfam" id="PF02332">
    <property type="entry name" value="Phenol_Hydrox"/>
    <property type="match status" value="1"/>
</dbReference>
<sequence length="348" mass="40179">MARSSWSYLKGEKRTGEYEELTVRSIGHWWMKDDPAWPEVLRDGYHLSSETGIAMIEPTALITSDSAAYRDRFKLTYRSYVLQQDGEEKKLDAIVEGAKKRGAFAETRIPLPITRQYIPAMRHYFWGSGMMQIYGATYTPYGPVMNSLLFQIFDSMRHAQRLVELSWELNHGIAEPVDSHAAWLDWQPVQPLRKFIEHGLSVFDWAETFVALNFILDPIFLPMHDVMLVDIAEHEGDWAIAQFWLVLAEDMKRHMVSGADFVAAMLKESEHNLAIVQKWLDRWYPMAVDVLEGLRPLIDDANRMGFPKRFEQLKTEILMRYADSLIPYGLTVPVTHGETYESEAGFHG</sequence>
<protein>
    <submittedName>
        <fullName evidence="3">HpdA</fullName>
    </submittedName>
</protein>
<dbReference type="InterPro" id="IPR003430">
    <property type="entry name" value="Phenol_Hydrox"/>
</dbReference>
<dbReference type="InterPro" id="IPR009078">
    <property type="entry name" value="Ferritin-like_SF"/>
</dbReference>
<organism evidence="3">
    <name type="scientific">Burkholderia sp. MAK1</name>
    <dbReference type="NCBI Taxonomy" id="1765374"/>
    <lineage>
        <taxon>Bacteria</taxon>
        <taxon>Pseudomonadati</taxon>
        <taxon>Pseudomonadota</taxon>
        <taxon>Betaproteobacteria</taxon>
        <taxon>Burkholderiales</taxon>
        <taxon>Burkholderiaceae</taxon>
        <taxon>Burkholderia</taxon>
    </lineage>
</organism>
<gene>
    <name evidence="3" type="primary">hpdA</name>
</gene>
<dbReference type="GO" id="GO:0004497">
    <property type="term" value="F:monooxygenase activity"/>
    <property type="evidence" value="ECO:0007669"/>
    <property type="project" value="UniProtKB-KW"/>
</dbReference>